<dbReference type="Gene3D" id="1.10.10.10">
    <property type="entry name" value="Winged helix-like DNA-binding domain superfamily/Winged helix DNA-binding domain"/>
    <property type="match status" value="1"/>
</dbReference>
<dbReference type="InterPro" id="IPR036388">
    <property type="entry name" value="WH-like_DNA-bd_sf"/>
</dbReference>
<dbReference type="Gene3D" id="3.30.450.40">
    <property type="match status" value="1"/>
</dbReference>
<evidence type="ECO:0000259" key="6">
    <source>
        <dbReference type="PROSITE" id="PS50110"/>
    </source>
</evidence>
<dbReference type="SUPFAM" id="SSF55781">
    <property type="entry name" value="GAF domain-like"/>
    <property type="match status" value="1"/>
</dbReference>
<evidence type="ECO:0000256" key="2">
    <source>
        <dbReference type="ARBA" id="ARBA00022777"/>
    </source>
</evidence>
<dbReference type="SUPFAM" id="SSF52172">
    <property type="entry name" value="CheY-like"/>
    <property type="match status" value="1"/>
</dbReference>
<dbReference type="EMBL" id="JBHRWI010000016">
    <property type="protein sequence ID" value="MFC3511048.1"/>
    <property type="molecule type" value="Genomic_DNA"/>
</dbReference>
<accession>A0ABV7QFC4</accession>
<dbReference type="RefSeq" id="WP_377869922.1">
    <property type="nucleotide sequence ID" value="NZ_JBHMAY010000017.1"/>
</dbReference>
<keyword evidence="3" id="KW-0805">Transcription regulation</keyword>
<dbReference type="InterPro" id="IPR001789">
    <property type="entry name" value="Sig_transdc_resp-reg_receiver"/>
</dbReference>
<sequence>MNELSEEWVPILLEAARTVTGRRAGLDAAYLLTGICARLPGVDEAIVLLPDDQGRGVPLAGTDWPLFDDLLAFRADEDLCGAAREGTREAAVYADLAGQAGRWPGLARIAAAHGIAAVHTVPMEAFGELVGTVVLTSREHQALSAGEIAFVRGCAGIAAAGLLADAVAETLPSAVLRLTRHTAQQDQIAVWQAVGMLAAHRGVDLPSAEAMLRAHARDLAQPLVRSAERVAEGGADEIAGPGHDTRVLVVDPDRFTVSCLSDTLRAAGFDVTALVSAAAAQPAVPPPVAIIDQTAAGAGDLIRALAEGPGTQVIVISPVAVQQAPPATARVLPKPVHPSQVLAMVRALHPAARQAA</sequence>
<reference evidence="8" key="1">
    <citation type="journal article" date="2019" name="Int. J. Syst. Evol. Microbiol.">
        <title>The Global Catalogue of Microorganisms (GCM) 10K type strain sequencing project: providing services to taxonomists for standard genome sequencing and annotation.</title>
        <authorList>
            <consortium name="The Broad Institute Genomics Platform"/>
            <consortium name="The Broad Institute Genome Sequencing Center for Infectious Disease"/>
            <person name="Wu L."/>
            <person name="Ma J."/>
        </authorList>
    </citation>
    <scope>NUCLEOTIDE SEQUENCE [LARGE SCALE GENOMIC DNA]</scope>
    <source>
        <strain evidence="8">CGMCC 4.7682</strain>
    </source>
</reference>
<dbReference type="Proteomes" id="UP001595764">
    <property type="component" value="Unassembled WGS sequence"/>
</dbReference>
<evidence type="ECO:0000256" key="1">
    <source>
        <dbReference type="ARBA" id="ARBA00022679"/>
    </source>
</evidence>
<dbReference type="Gene3D" id="3.40.50.2300">
    <property type="match status" value="1"/>
</dbReference>
<evidence type="ECO:0000313" key="7">
    <source>
        <dbReference type="EMBL" id="MFC3511048.1"/>
    </source>
</evidence>
<proteinExistence type="predicted"/>
<comment type="caution">
    <text evidence="7">The sequence shown here is derived from an EMBL/GenBank/DDBJ whole genome shotgun (WGS) entry which is preliminary data.</text>
</comment>
<keyword evidence="4" id="KW-0804">Transcription</keyword>
<dbReference type="PROSITE" id="PS50110">
    <property type="entry name" value="RESPONSE_REGULATORY"/>
    <property type="match status" value="1"/>
</dbReference>
<gene>
    <name evidence="7" type="ORF">ACFORO_12800</name>
</gene>
<feature type="modified residue" description="4-aspartylphosphate" evidence="5">
    <location>
        <position position="292"/>
    </location>
</feature>
<keyword evidence="2" id="KW-0418">Kinase</keyword>
<keyword evidence="8" id="KW-1185">Reference proteome</keyword>
<evidence type="ECO:0000313" key="8">
    <source>
        <dbReference type="Proteomes" id="UP001595764"/>
    </source>
</evidence>
<dbReference type="InterPro" id="IPR011006">
    <property type="entry name" value="CheY-like_superfamily"/>
</dbReference>
<dbReference type="InterPro" id="IPR003018">
    <property type="entry name" value="GAF"/>
</dbReference>
<feature type="domain" description="Response regulatory" evidence="6">
    <location>
        <begin position="246"/>
        <end position="349"/>
    </location>
</feature>
<dbReference type="Pfam" id="PF01590">
    <property type="entry name" value="GAF"/>
    <property type="match status" value="1"/>
</dbReference>
<organism evidence="7 8">
    <name type="scientific">Amycolatopsis halotolerans</name>
    <dbReference type="NCBI Taxonomy" id="330083"/>
    <lineage>
        <taxon>Bacteria</taxon>
        <taxon>Bacillati</taxon>
        <taxon>Actinomycetota</taxon>
        <taxon>Actinomycetes</taxon>
        <taxon>Pseudonocardiales</taxon>
        <taxon>Pseudonocardiaceae</taxon>
        <taxon>Amycolatopsis</taxon>
    </lineage>
</organism>
<dbReference type="InterPro" id="IPR029016">
    <property type="entry name" value="GAF-like_dom_sf"/>
</dbReference>
<evidence type="ECO:0000256" key="5">
    <source>
        <dbReference type="PROSITE-ProRule" id="PRU00169"/>
    </source>
</evidence>
<evidence type="ECO:0000256" key="3">
    <source>
        <dbReference type="ARBA" id="ARBA00023015"/>
    </source>
</evidence>
<keyword evidence="5" id="KW-0597">Phosphoprotein</keyword>
<protein>
    <submittedName>
        <fullName evidence="7">GAF domain-containing protein</fullName>
    </submittedName>
</protein>
<evidence type="ECO:0000256" key="4">
    <source>
        <dbReference type="ARBA" id="ARBA00023163"/>
    </source>
</evidence>
<keyword evidence="1" id="KW-0808">Transferase</keyword>
<name>A0ABV7QFC4_9PSEU</name>